<comment type="similarity">
    <text evidence="1 2">Belongs to the glycosyl hydrolase 31 family.</text>
</comment>
<dbReference type="InterPro" id="IPR033403">
    <property type="entry name" value="DUF5110"/>
</dbReference>
<feature type="domain" description="DUF5110" evidence="6">
    <location>
        <begin position="740"/>
        <end position="809"/>
    </location>
</feature>
<gene>
    <name evidence="8" type="ORF">FHS21_001227</name>
</gene>
<evidence type="ECO:0000313" key="8">
    <source>
        <dbReference type="EMBL" id="MBB3144826.1"/>
    </source>
</evidence>
<dbReference type="Gene3D" id="2.60.40.1760">
    <property type="entry name" value="glycosyl hydrolase (family 31)"/>
    <property type="match status" value="1"/>
</dbReference>
<dbReference type="RefSeq" id="WP_112527376.1">
    <property type="nucleotide sequence ID" value="NZ_JACHXN010000003.1"/>
</dbReference>
<dbReference type="InterPro" id="IPR013780">
    <property type="entry name" value="Glyco_hydro_b"/>
</dbReference>
<dbReference type="Pfam" id="PF21365">
    <property type="entry name" value="Glyco_hydro_31_3rd"/>
    <property type="match status" value="1"/>
</dbReference>
<keyword evidence="9" id="KW-1185">Reference proteome</keyword>
<dbReference type="SUPFAM" id="SSF51445">
    <property type="entry name" value="(Trans)glycosidases"/>
    <property type="match status" value="1"/>
</dbReference>
<dbReference type="SUPFAM" id="SSF74650">
    <property type="entry name" value="Galactose mutarotase-like"/>
    <property type="match status" value="1"/>
</dbReference>
<dbReference type="SUPFAM" id="SSF51011">
    <property type="entry name" value="Glycosyl hydrolase domain"/>
    <property type="match status" value="1"/>
</dbReference>
<evidence type="ECO:0000256" key="4">
    <source>
        <dbReference type="SAM" id="SignalP"/>
    </source>
</evidence>
<feature type="domain" description="Glycoside hydrolase family 31 TIM barrel" evidence="5">
    <location>
        <begin position="278"/>
        <end position="626"/>
    </location>
</feature>
<dbReference type="GO" id="GO:0030246">
    <property type="term" value="F:carbohydrate binding"/>
    <property type="evidence" value="ECO:0007669"/>
    <property type="project" value="InterPro"/>
</dbReference>
<feature type="region of interest" description="Disordered" evidence="3">
    <location>
        <begin position="462"/>
        <end position="484"/>
    </location>
</feature>
<evidence type="ECO:0000256" key="3">
    <source>
        <dbReference type="SAM" id="MobiDB-lite"/>
    </source>
</evidence>
<evidence type="ECO:0000256" key="2">
    <source>
        <dbReference type="RuleBase" id="RU361185"/>
    </source>
</evidence>
<dbReference type="PROSITE" id="PS51257">
    <property type="entry name" value="PROKAR_LIPOPROTEIN"/>
    <property type="match status" value="1"/>
</dbReference>
<dbReference type="InterPro" id="IPR048395">
    <property type="entry name" value="Glyco_hydro_31_C"/>
</dbReference>
<evidence type="ECO:0000259" key="6">
    <source>
        <dbReference type="Pfam" id="PF17137"/>
    </source>
</evidence>
<dbReference type="GO" id="GO:0004553">
    <property type="term" value="F:hydrolase activity, hydrolyzing O-glycosyl compounds"/>
    <property type="evidence" value="ECO:0007669"/>
    <property type="project" value="InterPro"/>
</dbReference>
<dbReference type="Gene3D" id="3.20.20.80">
    <property type="entry name" value="Glycosidases"/>
    <property type="match status" value="1"/>
</dbReference>
<feature type="region of interest" description="Disordered" evidence="3">
    <location>
        <begin position="28"/>
        <end position="52"/>
    </location>
</feature>
<dbReference type="InterPro" id="IPR011013">
    <property type="entry name" value="Gal_mutarotase_sf_dom"/>
</dbReference>
<evidence type="ECO:0000256" key="1">
    <source>
        <dbReference type="ARBA" id="ARBA00007806"/>
    </source>
</evidence>
<comment type="caution">
    <text evidence="8">The sequence shown here is derived from an EMBL/GenBank/DDBJ whole genome shotgun (WGS) entry which is preliminary data.</text>
</comment>
<dbReference type="Proteomes" id="UP000554520">
    <property type="component" value="Unassembled WGS sequence"/>
</dbReference>
<name>A0A839U1J6_9HYPH</name>
<dbReference type="Gene3D" id="2.60.40.1180">
    <property type="entry name" value="Golgi alpha-mannosidase II"/>
    <property type="match status" value="2"/>
</dbReference>
<protein>
    <submittedName>
        <fullName evidence="8">Alpha-glucosidase (Family GH31 glycosyl hydrolase)</fullName>
    </submittedName>
</protein>
<evidence type="ECO:0000259" key="5">
    <source>
        <dbReference type="Pfam" id="PF01055"/>
    </source>
</evidence>
<keyword evidence="4" id="KW-0732">Signal</keyword>
<evidence type="ECO:0000313" key="9">
    <source>
        <dbReference type="Proteomes" id="UP000554520"/>
    </source>
</evidence>
<dbReference type="PANTHER" id="PTHR43863:SF2">
    <property type="entry name" value="MALTASE-GLUCOAMYLASE"/>
    <property type="match status" value="1"/>
</dbReference>
<keyword evidence="2 8" id="KW-0378">Hydrolase</keyword>
<dbReference type="InterPro" id="IPR051816">
    <property type="entry name" value="Glycosyl_Hydrolase_31"/>
</dbReference>
<dbReference type="GO" id="GO:0005975">
    <property type="term" value="P:carbohydrate metabolic process"/>
    <property type="evidence" value="ECO:0007669"/>
    <property type="project" value="InterPro"/>
</dbReference>
<sequence>MNRIQISILSLLLLPGLAGCNDTKPASDTSTFAGLPEHKEEPSGEVGTTVEPKPPVDVILIKDGTITPRPGGFDVQLQKDVLEVRAAAANALRVHFLPEGKASAPTQVIDHNFKMDATFKLEAGSDDKTMRLNADQFSASWDAATSLLTIKNAANEQVMSISTNDLKKGQLIVRHGEADRLYGIGGSGRYEDSRAIYRNYAEGLNTGSQGHAGAPFVWSTAGYGVLVDTMGSSTRKIELRHENLIQFLDTSKKDVDAYLLVGRPAELFGAVAKISGRTPLFPKWSMGLTNSQWGAGTDNKWGPLRKDGQLQGMTEEKFRSIIKQYREYSIPIDAFTFDLDWMFWGGTTSSEIKIPDSQFQWNTERFPGMKADAPKSADQNLRMFAEENGIKLTTILKPRIPFYSAEGRVAESKGYWMPNTEVKQDFFTPAGMRHVDFSRPEVRKWYWEKVKGAFDTGIQGWWNDEADSSDATDDGNETEGTDMQRTVYEGQRAASNQRVWSINRNFYLGAQRYAYTLWSGDIDNGFDSMKIQRHRMLSAINAGATQWTMDAGGFHNGKGTKDGGTGNEDYARWVQFAIFTPIFRLHGENGVERQPWFYKPDDQTVDKMAAVEAIKLRYRLIPYIYSYEHQRKKTGVGIVRPLLFDWPEDEIVSNNVDSWLFGDWLLASPVVEKDQKNKEIYLPAGNWIEWNAGNPQTGGRTMNFGTGKWESNFPLFIRQGAIIPMMHEDVQYVGEKLLKELDVEVFPDTKRTSFEYYDDDGKTYDYEKGVYFLQNLSVQRTGKTVLFETAAPEGGFKPELEYYTVKIHGPFATSVESNGAKLKQVPNLTDLNTAGEGWYSGKDADHGNIDVTYVRIRAQEKQSVKLTTQ</sequence>
<reference evidence="8 9" key="1">
    <citation type="submission" date="2020-08" db="EMBL/GenBank/DDBJ databases">
        <title>Genomic Encyclopedia of Type Strains, Phase III (KMG-III): the genomes of soil and plant-associated and newly described type strains.</title>
        <authorList>
            <person name="Whitman W."/>
        </authorList>
    </citation>
    <scope>NUCLEOTIDE SEQUENCE [LARGE SCALE GENOMIC DNA]</scope>
    <source>
        <strain evidence="8 9">CECT 7015</strain>
    </source>
</reference>
<dbReference type="EMBL" id="JACHXN010000003">
    <property type="protein sequence ID" value="MBB3144826.1"/>
    <property type="molecule type" value="Genomic_DNA"/>
</dbReference>
<feature type="compositionally biased region" description="Acidic residues" evidence="3">
    <location>
        <begin position="464"/>
        <end position="480"/>
    </location>
</feature>
<evidence type="ECO:0000259" key="7">
    <source>
        <dbReference type="Pfam" id="PF21365"/>
    </source>
</evidence>
<accession>A0A839U1J6</accession>
<dbReference type="Pfam" id="PF17137">
    <property type="entry name" value="DUF5110"/>
    <property type="match status" value="1"/>
</dbReference>
<dbReference type="PANTHER" id="PTHR43863">
    <property type="entry name" value="HYDROLASE, PUTATIVE (AFU_ORTHOLOGUE AFUA_1G03140)-RELATED"/>
    <property type="match status" value="1"/>
</dbReference>
<dbReference type="InterPro" id="IPR017853">
    <property type="entry name" value="GH"/>
</dbReference>
<feature type="signal peptide" evidence="4">
    <location>
        <begin position="1"/>
        <end position="20"/>
    </location>
</feature>
<proteinExistence type="inferred from homology"/>
<dbReference type="AlphaFoldDB" id="A0A839U1J6"/>
<feature type="chain" id="PRO_5032652733" evidence="4">
    <location>
        <begin position="21"/>
        <end position="869"/>
    </location>
</feature>
<organism evidence="8 9">
    <name type="scientific">Phyllobacterium trifolii</name>
    <dbReference type="NCBI Taxonomy" id="300193"/>
    <lineage>
        <taxon>Bacteria</taxon>
        <taxon>Pseudomonadati</taxon>
        <taxon>Pseudomonadota</taxon>
        <taxon>Alphaproteobacteria</taxon>
        <taxon>Hyphomicrobiales</taxon>
        <taxon>Phyllobacteriaceae</taxon>
        <taxon>Phyllobacterium</taxon>
    </lineage>
</organism>
<dbReference type="Pfam" id="PF01055">
    <property type="entry name" value="Glyco_hydro_31_2nd"/>
    <property type="match status" value="1"/>
</dbReference>
<feature type="domain" description="Glycosyl hydrolase family 31 C-terminal" evidence="7">
    <location>
        <begin position="636"/>
        <end position="723"/>
    </location>
</feature>
<dbReference type="InterPro" id="IPR000322">
    <property type="entry name" value="Glyco_hydro_31_TIM"/>
</dbReference>
<keyword evidence="2" id="KW-0326">Glycosidase</keyword>